<evidence type="ECO:0000256" key="2">
    <source>
        <dbReference type="PROSITE-ProRule" id="PRU00982"/>
    </source>
</evidence>
<dbReference type="Pfam" id="PF03000">
    <property type="entry name" value="NPH3"/>
    <property type="match status" value="1"/>
</dbReference>
<dbReference type="GO" id="GO:0016567">
    <property type="term" value="P:protein ubiquitination"/>
    <property type="evidence" value="ECO:0007669"/>
    <property type="project" value="UniProtKB-UniPathway"/>
</dbReference>
<dbReference type="EMBL" id="KI392605">
    <property type="protein sequence ID" value="ERN12751.1"/>
    <property type="molecule type" value="Genomic_DNA"/>
</dbReference>
<evidence type="ECO:0000313" key="5">
    <source>
        <dbReference type="Proteomes" id="UP000017836"/>
    </source>
</evidence>
<dbReference type="InterPro" id="IPR027356">
    <property type="entry name" value="NPH3_dom"/>
</dbReference>
<dbReference type="PANTHER" id="PTHR32370">
    <property type="entry name" value="OS12G0117600 PROTEIN"/>
    <property type="match status" value="1"/>
</dbReference>
<keyword evidence="1" id="KW-0833">Ubl conjugation pathway</keyword>
<evidence type="ECO:0000259" key="3">
    <source>
        <dbReference type="PROSITE" id="PS51649"/>
    </source>
</evidence>
<dbReference type="InterPro" id="IPR043454">
    <property type="entry name" value="NPH3/RPT2-like"/>
</dbReference>
<dbReference type="Proteomes" id="UP000017836">
    <property type="component" value="Unassembled WGS sequence"/>
</dbReference>
<dbReference type="PROSITE" id="PS51649">
    <property type="entry name" value="NPH3"/>
    <property type="match status" value="1"/>
</dbReference>
<protein>
    <recommendedName>
        <fullName evidence="3">NPH3 domain-containing protein</fullName>
    </recommendedName>
</protein>
<organism evidence="4 5">
    <name type="scientific">Amborella trichopoda</name>
    <dbReference type="NCBI Taxonomy" id="13333"/>
    <lineage>
        <taxon>Eukaryota</taxon>
        <taxon>Viridiplantae</taxon>
        <taxon>Streptophyta</taxon>
        <taxon>Embryophyta</taxon>
        <taxon>Tracheophyta</taxon>
        <taxon>Spermatophyta</taxon>
        <taxon>Magnoliopsida</taxon>
        <taxon>Amborellales</taxon>
        <taxon>Amborellaceae</taxon>
        <taxon>Amborella</taxon>
    </lineage>
</organism>
<dbReference type="UniPathway" id="UPA00143"/>
<feature type="domain" description="NPH3" evidence="3">
    <location>
        <begin position="142"/>
        <end position="391"/>
    </location>
</feature>
<name>W1PXX8_AMBTC</name>
<dbReference type="OMA" id="LDEMPQW"/>
<dbReference type="eggNOG" id="ENOG502QW1N">
    <property type="taxonomic scope" value="Eukaryota"/>
</dbReference>
<dbReference type="AlphaFoldDB" id="W1PXX8"/>
<gene>
    <name evidence="4" type="ORF">AMTR_s00043p00168880</name>
</gene>
<comment type="similarity">
    <text evidence="2">Belongs to the NPH3 family.</text>
</comment>
<evidence type="ECO:0000256" key="1">
    <source>
        <dbReference type="ARBA" id="ARBA00022786"/>
    </source>
</evidence>
<reference evidence="5" key="1">
    <citation type="journal article" date="2013" name="Science">
        <title>The Amborella genome and the evolution of flowering plants.</title>
        <authorList>
            <consortium name="Amborella Genome Project"/>
        </authorList>
    </citation>
    <scope>NUCLEOTIDE SEQUENCE [LARGE SCALE GENOMIC DNA]</scope>
</reference>
<dbReference type="HOGENOM" id="CLU_005994_8_0_1"/>
<proteinExistence type="inferred from homology"/>
<keyword evidence="5" id="KW-1185">Reference proteome</keyword>
<dbReference type="Gramene" id="ERN12751">
    <property type="protein sequence ID" value="ERN12751"/>
    <property type="gene ID" value="AMTR_s00043p00168880"/>
</dbReference>
<evidence type="ECO:0000313" key="4">
    <source>
        <dbReference type="EMBL" id="ERN12751.1"/>
    </source>
</evidence>
<sequence length="491" mass="55105">MKVILHDLPGGPEAFELMSSFCYNNGRAPISPSNVCLLHVGGHYMEMTDEVAPCNLIKQTDRFLETMIYWTWPEIFVAIKQCYLRLNGPASSMVLKKCIDGLLQRIASTSDMCTSGSSPESSNFRFSCDTKSSESAKYSFRPWWFKDLSLLSPNIIETIVQTMISRNFDQLCLAKFLFFCVTTRFAMSNSVQKRDLVETVVRLLYLLERRSVSCKGLFGILRVSSNIGISKSCRYELETMIGSLLDQATMDNLLFPSPPGSSYLYDVNLVSRFLKSFLSSHHVSLTGLKTVGSLMDKYITEVAPDSNLRPAKFVALIKALPDAAIDSYDGIYRALDMYFEVHGRLSEEEKIKICIVLNYEKLSLEACKHLAQNSKFPSRTALQALVSQQCKLKSLLSNGGYLKSGSSSPCIYRNKGIKGVDNYSKEQIVFYAKKVDLSTENEELRAHLNGMQLRVMELEKICRKMQIQMSKIVKKTLPSPGSGGSLPKLCS</sequence>
<accession>W1PXX8</accession>